<proteinExistence type="predicted"/>
<dbReference type="AlphaFoldDB" id="A0A3N4JBG4"/>
<evidence type="ECO:0000313" key="2">
    <source>
        <dbReference type="Proteomes" id="UP000276215"/>
    </source>
</evidence>
<accession>A0A3N4JBG4</accession>
<sequence length="244" mass="27652">MTSGQPTSMTKPTTIAQGYTAATIDDMCFIIEVQSPVPEDFNPLDLRDKLNNLLPNNCSRFTGIRRSQKGNLVCYTLGDPSNTIKCFLVWPPGIPFKPIQVNAENQWEHRILYLSQPCHSNADLYEELNHYNSSLRLASSPWLLSPKVALVFFTCITDIPEYIFTYGSRYWLASYRAKTPAQAAEARKDKLRATTDVRTETSIGDVVIGQERSGLGGWASEMQMQEELEVEDNCREIMDIREEN</sequence>
<organism evidence="1 2">
    <name type="scientific">Choiromyces venosus 120613-1</name>
    <dbReference type="NCBI Taxonomy" id="1336337"/>
    <lineage>
        <taxon>Eukaryota</taxon>
        <taxon>Fungi</taxon>
        <taxon>Dikarya</taxon>
        <taxon>Ascomycota</taxon>
        <taxon>Pezizomycotina</taxon>
        <taxon>Pezizomycetes</taxon>
        <taxon>Pezizales</taxon>
        <taxon>Tuberaceae</taxon>
        <taxon>Choiromyces</taxon>
    </lineage>
</organism>
<gene>
    <name evidence="1" type="ORF">L873DRAFT_1511132</name>
</gene>
<evidence type="ECO:0000313" key="1">
    <source>
        <dbReference type="EMBL" id="RPA93760.1"/>
    </source>
</evidence>
<dbReference type="Proteomes" id="UP000276215">
    <property type="component" value="Unassembled WGS sequence"/>
</dbReference>
<keyword evidence="2" id="KW-1185">Reference proteome</keyword>
<name>A0A3N4JBG4_9PEZI</name>
<dbReference type="EMBL" id="ML120447">
    <property type="protein sequence ID" value="RPA93760.1"/>
    <property type="molecule type" value="Genomic_DNA"/>
</dbReference>
<protein>
    <submittedName>
        <fullName evidence="1">Uncharacterized protein</fullName>
    </submittedName>
</protein>
<reference evidence="1 2" key="1">
    <citation type="journal article" date="2018" name="Nat. Ecol. Evol.">
        <title>Pezizomycetes genomes reveal the molecular basis of ectomycorrhizal truffle lifestyle.</title>
        <authorList>
            <person name="Murat C."/>
            <person name="Payen T."/>
            <person name="Noel B."/>
            <person name="Kuo A."/>
            <person name="Morin E."/>
            <person name="Chen J."/>
            <person name="Kohler A."/>
            <person name="Krizsan K."/>
            <person name="Balestrini R."/>
            <person name="Da Silva C."/>
            <person name="Montanini B."/>
            <person name="Hainaut M."/>
            <person name="Levati E."/>
            <person name="Barry K.W."/>
            <person name="Belfiori B."/>
            <person name="Cichocki N."/>
            <person name="Clum A."/>
            <person name="Dockter R.B."/>
            <person name="Fauchery L."/>
            <person name="Guy J."/>
            <person name="Iotti M."/>
            <person name="Le Tacon F."/>
            <person name="Lindquist E.A."/>
            <person name="Lipzen A."/>
            <person name="Malagnac F."/>
            <person name="Mello A."/>
            <person name="Molinier V."/>
            <person name="Miyauchi S."/>
            <person name="Poulain J."/>
            <person name="Riccioni C."/>
            <person name="Rubini A."/>
            <person name="Sitrit Y."/>
            <person name="Splivallo R."/>
            <person name="Traeger S."/>
            <person name="Wang M."/>
            <person name="Zifcakova L."/>
            <person name="Wipf D."/>
            <person name="Zambonelli A."/>
            <person name="Paolocci F."/>
            <person name="Nowrousian M."/>
            <person name="Ottonello S."/>
            <person name="Baldrian P."/>
            <person name="Spatafora J.W."/>
            <person name="Henrissat B."/>
            <person name="Nagy L.G."/>
            <person name="Aury J.M."/>
            <person name="Wincker P."/>
            <person name="Grigoriev I.V."/>
            <person name="Bonfante P."/>
            <person name="Martin F.M."/>
        </authorList>
    </citation>
    <scope>NUCLEOTIDE SEQUENCE [LARGE SCALE GENOMIC DNA]</scope>
    <source>
        <strain evidence="1 2">120613-1</strain>
    </source>
</reference>